<comment type="caution">
    <text evidence="7">The sequence shown here is derived from an EMBL/GenBank/DDBJ whole genome shotgun (WGS) entry which is preliminary data.</text>
</comment>
<dbReference type="RefSeq" id="WP_112087387.1">
    <property type="nucleotide sequence ID" value="NZ_QLSV01000022.1"/>
</dbReference>
<feature type="transmembrane region" description="Helical" evidence="6">
    <location>
        <begin position="120"/>
        <end position="140"/>
    </location>
</feature>
<comment type="subcellular location">
    <subcellularLocation>
        <location evidence="1">Cell membrane</location>
        <topology evidence="1">Multi-pass membrane protein</topology>
    </subcellularLocation>
</comment>
<dbReference type="GO" id="GO:0005886">
    <property type="term" value="C:plasma membrane"/>
    <property type="evidence" value="ECO:0007669"/>
    <property type="project" value="UniProtKB-SubCell"/>
</dbReference>
<evidence type="ECO:0000256" key="6">
    <source>
        <dbReference type="SAM" id="Phobius"/>
    </source>
</evidence>
<keyword evidence="8" id="KW-1185">Reference proteome</keyword>
<evidence type="ECO:0000256" key="5">
    <source>
        <dbReference type="ARBA" id="ARBA00023136"/>
    </source>
</evidence>
<proteinExistence type="predicted"/>
<protein>
    <submittedName>
        <fullName evidence="7">Membrane protein</fullName>
    </submittedName>
</protein>
<dbReference type="InterPro" id="IPR017039">
    <property type="entry name" value="Virul_fac_BrkB"/>
</dbReference>
<evidence type="ECO:0000256" key="3">
    <source>
        <dbReference type="ARBA" id="ARBA00022692"/>
    </source>
</evidence>
<dbReference type="PIRSF" id="PIRSF035875">
    <property type="entry name" value="RNase_BN"/>
    <property type="match status" value="1"/>
</dbReference>
<evidence type="ECO:0000256" key="1">
    <source>
        <dbReference type="ARBA" id="ARBA00004651"/>
    </source>
</evidence>
<dbReference type="PANTHER" id="PTHR30213">
    <property type="entry name" value="INNER MEMBRANE PROTEIN YHJD"/>
    <property type="match status" value="1"/>
</dbReference>
<dbReference type="Pfam" id="PF03631">
    <property type="entry name" value="Virul_fac_BrkB"/>
    <property type="match status" value="1"/>
</dbReference>
<keyword evidence="5 6" id="KW-0472">Membrane</keyword>
<feature type="transmembrane region" description="Helical" evidence="6">
    <location>
        <begin position="271"/>
        <end position="294"/>
    </location>
</feature>
<dbReference type="EMBL" id="QLSV01000022">
    <property type="protein sequence ID" value="RAR46306.1"/>
    <property type="molecule type" value="Genomic_DNA"/>
</dbReference>
<keyword evidence="4 6" id="KW-1133">Transmembrane helix</keyword>
<dbReference type="Proteomes" id="UP000249518">
    <property type="component" value="Unassembled WGS sequence"/>
</dbReference>
<gene>
    <name evidence="7" type="ORF">B0I10_1227</name>
</gene>
<evidence type="ECO:0000256" key="2">
    <source>
        <dbReference type="ARBA" id="ARBA00022475"/>
    </source>
</evidence>
<reference evidence="7 8" key="1">
    <citation type="submission" date="2018-06" db="EMBL/GenBank/DDBJ databases">
        <title>Genomic Encyclopedia of Type Strains, Phase III (KMG-III): the genomes of soil and plant-associated and newly described type strains.</title>
        <authorList>
            <person name="Whitman W."/>
        </authorList>
    </citation>
    <scope>NUCLEOTIDE SEQUENCE [LARGE SCALE GENOMIC DNA]</scope>
    <source>
        <strain evidence="7 8">CGMCC 1.12504</strain>
    </source>
</reference>
<keyword evidence="2" id="KW-1003">Cell membrane</keyword>
<feature type="transmembrane region" description="Helical" evidence="6">
    <location>
        <begin position="58"/>
        <end position="80"/>
    </location>
</feature>
<sequence>MSVETEQKLEKIPVIKHIVRFTKNIKLPWLEGLSFYDMMELYIIGIAQGAFSYRAGAIAFSFFMALFPFALFILNLIPFIPIEGFQEDFLLFVEEGVPPNTFEAIKTIIDDILNNSYQGLLSSGFILSIFLMSNGINAILGGFETSYHITISRSFFRQYFVALIMSLLFSMILIITVAAIVISEVIIQQIQFRQFAYTDVTLIQITRYCFVILMVLITTSLLFKFGAKETAKISFISIGSVFTTVLILLSSYVFGIYVVKFAKYNELYGSIGTLLILMFYIWINCMILLLGFELNATINKLKRKNLFD</sequence>
<dbReference type="AlphaFoldDB" id="A0A328WME4"/>
<evidence type="ECO:0000256" key="4">
    <source>
        <dbReference type="ARBA" id="ARBA00022989"/>
    </source>
</evidence>
<organism evidence="7 8">
    <name type="scientific">Flavobacterium lacus</name>
    <dbReference type="NCBI Taxonomy" id="1353778"/>
    <lineage>
        <taxon>Bacteria</taxon>
        <taxon>Pseudomonadati</taxon>
        <taxon>Bacteroidota</taxon>
        <taxon>Flavobacteriia</taxon>
        <taxon>Flavobacteriales</taxon>
        <taxon>Flavobacteriaceae</taxon>
        <taxon>Flavobacterium</taxon>
    </lineage>
</organism>
<accession>A0A328WME4</accession>
<name>A0A328WME4_9FLAO</name>
<evidence type="ECO:0000313" key="7">
    <source>
        <dbReference type="EMBL" id="RAR46306.1"/>
    </source>
</evidence>
<dbReference type="NCBIfam" id="TIGR00765">
    <property type="entry name" value="yihY_not_rbn"/>
    <property type="match status" value="1"/>
</dbReference>
<feature type="transmembrane region" description="Helical" evidence="6">
    <location>
        <begin position="235"/>
        <end position="259"/>
    </location>
</feature>
<dbReference type="PANTHER" id="PTHR30213:SF0">
    <property type="entry name" value="UPF0761 MEMBRANE PROTEIN YIHY"/>
    <property type="match status" value="1"/>
</dbReference>
<feature type="transmembrane region" description="Helical" evidence="6">
    <location>
        <begin position="202"/>
        <end position="223"/>
    </location>
</feature>
<keyword evidence="3 6" id="KW-0812">Transmembrane</keyword>
<evidence type="ECO:0000313" key="8">
    <source>
        <dbReference type="Proteomes" id="UP000249518"/>
    </source>
</evidence>
<feature type="transmembrane region" description="Helical" evidence="6">
    <location>
        <begin position="160"/>
        <end position="182"/>
    </location>
</feature>
<dbReference type="OrthoDB" id="977385at2"/>